<comment type="subcellular location">
    <subcellularLocation>
        <location evidence="1">Cell membrane</location>
        <topology evidence="1">Multi-pass membrane protein</topology>
    </subcellularLocation>
</comment>
<gene>
    <name evidence="10" type="ORF">HKK74_33230</name>
</gene>
<dbReference type="Gene3D" id="3.40.50.300">
    <property type="entry name" value="P-loop containing nucleotide triphosphate hydrolases"/>
    <property type="match status" value="1"/>
</dbReference>
<keyword evidence="3" id="KW-0547">Nucleotide-binding</keyword>
<reference evidence="10 11" key="1">
    <citation type="submission" date="2020-06" db="EMBL/GenBank/DDBJ databases">
        <title>Actinomadura xiongansis sp. nov., isolated from soil of Baiyangdian.</title>
        <authorList>
            <person name="Zhang X."/>
        </authorList>
    </citation>
    <scope>NUCLEOTIDE SEQUENCE [LARGE SCALE GENOMIC DNA]</scope>
    <source>
        <strain evidence="10 11">HBUM206468</strain>
    </source>
</reference>
<keyword evidence="11" id="KW-1185">Reference proteome</keyword>
<feature type="transmembrane region" description="Helical" evidence="7">
    <location>
        <begin position="194"/>
        <end position="215"/>
    </location>
</feature>
<comment type="caution">
    <text evidence="10">The sequence shown here is derived from an EMBL/GenBank/DDBJ whole genome shotgun (WGS) entry which is preliminary data.</text>
</comment>
<keyword evidence="4 10" id="KW-0067">ATP-binding</keyword>
<dbReference type="Proteomes" id="UP000805614">
    <property type="component" value="Unassembled WGS sequence"/>
</dbReference>
<feature type="transmembrane region" description="Helical" evidence="7">
    <location>
        <begin position="321"/>
        <end position="348"/>
    </location>
</feature>
<dbReference type="PROSITE" id="PS50929">
    <property type="entry name" value="ABC_TM1F"/>
    <property type="match status" value="1"/>
</dbReference>
<feature type="transmembrane region" description="Helical" evidence="7">
    <location>
        <begin position="221"/>
        <end position="238"/>
    </location>
</feature>
<dbReference type="PANTHER" id="PTHR43394:SF1">
    <property type="entry name" value="ATP-BINDING CASSETTE SUB-FAMILY B MEMBER 10, MITOCHONDRIAL"/>
    <property type="match status" value="1"/>
</dbReference>
<evidence type="ECO:0000256" key="6">
    <source>
        <dbReference type="ARBA" id="ARBA00023136"/>
    </source>
</evidence>
<dbReference type="InterPro" id="IPR027417">
    <property type="entry name" value="P-loop_NTPase"/>
</dbReference>
<keyword evidence="2 7" id="KW-0812">Transmembrane</keyword>
<dbReference type="EMBL" id="JABVEC010000039">
    <property type="protein sequence ID" value="MBC6470319.1"/>
    <property type="molecule type" value="Genomic_DNA"/>
</dbReference>
<organism evidence="10 11">
    <name type="scientific">Actinomadura alba</name>
    <dbReference type="NCBI Taxonomy" id="406431"/>
    <lineage>
        <taxon>Bacteria</taxon>
        <taxon>Bacillati</taxon>
        <taxon>Actinomycetota</taxon>
        <taxon>Actinomycetes</taxon>
        <taxon>Streptosporangiales</taxon>
        <taxon>Thermomonosporaceae</taxon>
        <taxon>Actinomadura</taxon>
    </lineage>
</organism>
<dbReference type="SUPFAM" id="SSF90123">
    <property type="entry name" value="ABC transporter transmembrane region"/>
    <property type="match status" value="1"/>
</dbReference>
<dbReference type="GO" id="GO:0005524">
    <property type="term" value="F:ATP binding"/>
    <property type="evidence" value="ECO:0007669"/>
    <property type="project" value="UniProtKB-KW"/>
</dbReference>
<dbReference type="Pfam" id="PF00005">
    <property type="entry name" value="ABC_tran"/>
    <property type="match status" value="1"/>
</dbReference>
<evidence type="ECO:0000256" key="2">
    <source>
        <dbReference type="ARBA" id="ARBA00022692"/>
    </source>
</evidence>
<keyword evidence="6 7" id="KW-0472">Membrane</keyword>
<evidence type="ECO:0000256" key="3">
    <source>
        <dbReference type="ARBA" id="ARBA00022741"/>
    </source>
</evidence>
<evidence type="ECO:0000256" key="1">
    <source>
        <dbReference type="ARBA" id="ARBA00004651"/>
    </source>
</evidence>
<evidence type="ECO:0000259" key="9">
    <source>
        <dbReference type="PROSITE" id="PS50929"/>
    </source>
</evidence>
<dbReference type="InterPro" id="IPR039421">
    <property type="entry name" value="Type_1_exporter"/>
</dbReference>
<feature type="domain" description="ABC transporter" evidence="8">
    <location>
        <begin position="404"/>
        <end position="642"/>
    </location>
</feature>
<feature type="domain" description="ABC transmembrane type-1" evidence="9">
    <location>
        <begin position="80"/>
        <end position="367"/>
    </location>
</feature>
<dbReference type="InterPro" id="IPR036640">
    <property type="entry name" value="ABC1_TM_sf"/>
</dbReference>
<dbReference type="InterPro" id="IPR003593">
    <property type="entry name" value="AAA+_ATPase"/>
</dbReference>
<dbReference type="InterPro" id="IPR003439">
    <property type="entry name" value="ABC_transporter-like_ATP-bd"/>
</dbReference>
<evidence type="ECO:0000313" key="11">
    <source>
        <dbReference type="Proteomes" id="UP000805614"/>
    </source>
</evidence>
<dbReference type="SUPFAM" id="SSF52540">
    <property type="entry name" value="P-loop containing nucleoside triphosphate hydrolases"/>
    <property type="match status" value="1"/>
</dbReference>
<evidence type="ECO:0000256" key="5">
    <source>
        <dbReference type="ARBA" id="ARBA00022989"/>
    </source>
</evidence>
<proteinExistence type="predicted"/>
<dbReference type="PROSITE" id="PS00211">
    <property type="entry name" value="ABC_TRANSPORTER_1"/>
    <property type="match status" value="1"/>
</dbReference>
<name>A0ABR7LZU5_9ACTN</name>
<feature type="transmembrane region" description="Helical" evidence="7">
    <location>
        <begin position="118"/>
        <end position="136"/>
    </location>
</feature>
<evidence type="ECO:0000313" key="10">
    <source>
        <dbReference type="EMBL" id="MBC6470319.1"/>
    </source>
</evidence>
<dbReference type="PANTHER" id="PTHR43394">
    <property type="entry name" value="ATP-DEPENDENT PERMEASE MDL1, MITOCHONDRIAL"/>
    <property type="match status" value="1"/>
</dbReference>
<dbReference type="SMART" id="SM00382">
    <property type="entry name" value="AAA"/>
    <property type="match status" value="1"/>
</dbReference>
<protein>
    <submittedName>
        <fullName evidence="10">ABC transporter ATP-binding protein</fullName>
    </submittedName>
</protein>
<dbReference type="InterPro" id="IPR017871">
    <property type="entry name" value="ABC_transporter-like_CS"/>
</dbReference>
<evidence type="ECO:0000256" key="4">
    <source>
        <dbReference type="ARBA" id="ARBA00022840"/>
    </source>
</evidence>
<dbReference type="InterPro" id="IPR011527">
    <property type="entry name" value="ABC1_TM_dom"/>
</dbReference>
<evidence type="ECO:0000259" key="8">
    <source>
        <dbReference type="PROSITE" id="PS50893"/>
    </source>
</evidence>
<accession>A0ABR7LZU5</accession>
<feature type="transmembrane region" description="Helical" evidence="7">
    <location>
        <begin position="82"/>
        <end position="106"/>
    </location>
</feature>
<dbReference type="RefSeq" id="WP_187247359.1">
    <property type="nucleotide sequence ID" value="NZ_BAAAOK010000017.1"/>
</dbReference>
<dbReference type="Gene3D" id="1.20.1560.10">
    <property type="entry name" value="ABC transporter type 1, transmembrane domain"/>
    <property type="match status" value="1"/>
</dbReference>
<sequence>MGARLRGRAWPRRLTRLVRRRERTRPAAALQLPELTAHTWTSRAGELAETRLRVVAWRLPALISQAVRLAWRASRADTSVTIGLNLVAGVFTAFGLLATTGVLTALFAGGPTPDRVRAALPSLVLVGVATALRAAFQAGAGWAQARLEPQIDRIVETRLYELTTAVELAALDDADFLDDMQRAKTRGVTAAPTVVRTAVDVLTGLVGLVAAAGTLGVLHPLLLPLLLLTALPEGWASVRAARMRYLTMLTLVSSHRRKYILSELMADRGHAAEVRSFTMRGFLLGEYDALASYQRDVELDLARRQTIAKVSGDVLQGIATAVVYGALGVMLWTGAVPLAVAGTAVLAIRTGQTSLANLVYAVNRCYEEGLYFGDYLGFCADAERRIPAFAGEGGGRAPDDFERIVVDDVTFTYPKADGTSLNGVTIEVRRGEIVALVGENGSGKSTLAKIMAGLYDPDAGEVRWDGISLRGVAPEALRRRIAVIAQEYTHWPMTARQNITMGLERGGDRMVTEAAVASGADEVVAELPRGYDTLLDPRFEGGVELSGGQWQRLAVARGFYRDAPLLICDEPTAALDARAEHALFERIRTHADGRTVLLITHRLASVRHADRIYVLDHGRVIEHGDHDTLMSLGGLYAELYSLQASAYGQEPVTGALDGEVGRSA</sequence>
<dbReference type="PROSITE" id="PS50893">
    <property type="entry name" value="ABC_TRANSPORTER_2"/>
    <property type="match status" value="1"/>
</dbReference>
<keyword evidence="5 7" id="KW-1133">Transmembrane helix</keyword>
<evidence type="ECO:0000256" key="7">
    <source>
        <dbReference type="SAM" id="Phobius"/>
    </source>
</evidence>